<protein>
    <submittedName>
        <fullName evidence="2">Uncharacterized protein</fullName>
    </submittedName>
</protein>
<proteinExistence type="predicted"/>
<dbReference type="AlphaFoldDB" id="A0A7J0H5S4"/>
<comment type="caution">
    <text evidence="2">The sequence shown here is derived from an EMBL/GenBank/DDBJ whole genome shotgun (WGS) entry which is preliminary data.</text>
</comment>
<dbReference type="Proteomes" id="UP000585474">
    <property type="component" value="Unassembled WGS sequence"/>
</dbReference>
<keyword evidence="3" id="KW-1185">Reference proteome</keyword>
<organism evidence="2 3">
    <name type="scientific">Actinidia rufa</name>
    <dbReference type="NCBI Taxonomy" id="165716"/>
    <lineage>
        <taxon>Eukaryota</taxon>
        <taxon>Viridiplantae</taxon>
        <taxon>Streptophyta</taxon>
        <taxon>Embryophyta</taxon>
        <taxon>Tracheophyta</taxon>
        <taxon>Spermatophyta</taxon>
        <taxon>Magnoliopsida</taxon>
        <taxon>eudicotyledons</taxon>
        <taxon>Gunneridae</taxon>
        <taxon>Pentapetalae</taxon>
        <taxon>asterids</taxon>
        <taxon>Ericales</taxon>
        <taxon>Actinidiaceae</taxon>
        <taxon>Actinidia</taxon>
    </lineage>
</organism>
<dbReference type="EMBL" id="BJWL01000027">
    <property type="protein sequence ID" value="GFZ18368.1"/>
    <property type="molecule type" value="Genomic_DNA"/>
</dbReference>
<evidence type="ECO:0000313" key="3">
    <source>
        <dbReference type="Proteomes" id="UP000585474"/>
    </source>
</evidence>
<dbReference type="PANTHER" id="PTHR48475">
    <property type="entry name" value="RIBONUCLEASE H"/>
    <property type="match status" value="1"/>
</dbReference>
<evidence type="ECO:0000313" key="2">
    <source>
        <dbReference type="EMBL" id="GFZ18368.1"/>
    </source>
</evidence>
<reference evidence="2 3" key="1">
    <citation type="submission" date="2019-07" db="EMBL/GenBank/DDBJ databases">
        <title>De Novo Assembly of kiwifruit Actinidia rufa.</title>
        <authorList>
            <person name="Sugita-Konishi S."/>
            <person name="Sato K."/>
            <person name="Mori E."/>
            <person name="Abe Y."/>
            <person name="Kisaki G."/>
            <person name="Hamano K."/>
            <person name="Suezawa K."/>
            <person name="Otani M."/>
            <person name="Fukuda T."/>
            <person name="Manabe T."/>
            <person name="Gomi K."/>
            <person name="Tabuchi M."/>
            <person name="Akimitsu K."/>
            <person name="Kataoka I."/>
        </authorList>
    </citation>
    <scope>NUCLEOTIDE SEQUENCE [LARGE SCALE GENOMIC DNA]</scope>
    <source>
        <strain evidence="3">cv. Fuchu</strain>
    </source>
</reference>
<sequence length="215" mass="24771">MTNSGRNQGDHVDLSPEAEVPHLNRNRQVKGRSKDGQAVLHFGHEDRCIPLEFLASPSIEAGNLVLQVGENPTWMDEIIAYLQEGTLPRDKLQARRIQYRTSNFDKESNEIELRLNLDLLDEKREMAELRQAAYKCQVAKYYNRRVKRRSFLPGDLVLRKVTLSTKEPSAGKLSSTWEGPYKVIKVSRPGTYWLEDPSKKALPHPWNAGHQKKYY</sequence>
<dbReference type="OrthoDB" id="101614at2759"/>
<gene>
    <name evidence="2" type="ORF">Acr_27g0001070</name>
</gene>
<feature type="region of interest" description="Disordered" evidence="1">
    <location>
        <begin position="1"/>
        <end position="35"/>
    </location>
</feature>
<accession>A0A7J0H5S4</accession>
<evidence type="ECO:0000256" key="1">
    <source>
        <dbReference type="SAM" id="MobiDB-lite"/>
    </source>
</evidence>
<feature type="compositionally biased region" description="Basic and acidic residues" evidence="1">
    <location>
        <begin position="8"/>
        <end position="22"/>
    </location>
</feature>
<name>A0A7J0H5S4_9ERIC</name>
<dbReference type="PANTHER" id="PTHR48475:SF2">
    <property type="entry name" value="RIBONUCLEASE H"/>
    <property type="match status" value="1"/>
</dbReference>